<dbReference type="EMBL" id="UYJE01004889">
    <property type="protein sequence ID" value="VDI32216.1"/>
    <property type="molecule type" value="Genomic_DNA"/>
</dbReference>
<dbReference type="InterPro" id="IPR011029">
    <property type="entry name" value="DEATH-like_dom_sf"/>
</dbReference>
<dbReference type="InterPro" id="IPR036770">
    <property type="entry name" value="Ankyrin_rpt-contain_sf"/>
</dbReference>
<dbReference type="Gene3D" id="3.40.50.300">
    <property type="entry name" value="P-loop containing nucleotide triphosphate hydrolases"/>
    <property type="match status" value="1"/>
</dbReference>
<feature type="repeat" description="ANK" evidence="2">
    <location>
        <begin position="139"/>
        <end position="171"/>
    </location>
</feature>
<dbReference type="InterPro" id="IPR000488">
    <property type="entry name" value="Death_dom"/>
</dbReference>
<evidence type="ECO:0000313" key="4">
    <source>
        <dbReference type="EMBL" id="VDI32216.1"/>
    </source>
</evidence>
<protein>
    <recommendedName>
        <fullName evidence="3">Death domain-containing protein</fullName>
    </recommendedName>
</protein>
<dbReference type="InterPro" id="IPR039323">
    <property type="entry name" value="ANKRD_45/46/60"/>
</dbReference>
<dbReference type="PROSITE" id="PS50017">
    <property type="entry name" value="DEATH_DOMAIN"/>
    <property type="match status" value="1"/>
</dbReference>
<dbReference type="Pfam" id="PF16095">
    <property type="entry name" value="COR-A"/>
    <property type="match status" value="1"/>
</dbReference>
<dbReference type="CDD" id="cd01670">
    <property type="entry name" value="Death"/>
    <property type="match status" value="1"/>
</dbReference>
<accession>A0A8B6EC74</accession>
<dbReference type="PROSITE" id="PS50088">
    <property type="entry name" value="ANK_REPEAT"/>
    <property type="match status" value="5"/>
</dbReference>
<feature type="repeat" description="ANK" evidence="2">
    <location>
        <begin position="103"/>
        <end position="136"/>
    </location>
</feature>
<dbReference type="GO" id="GO:0007165">
    <property type="term" value="P:signal transduction"/>
    <property type="evidence" value="ECO:0007669"/>
    <property type="project" value="InterPro"/>
</dbReference>
<dbReference type="InterPro" id="IPR032171">
    <property type="entry name" value="COR-A"/>
</dbReference>
<dbReference type="OrthoDB" id="5962960at2759"/>
<dbReference type="PROSITE" id="PS50297">
    <property type="entry name" value="ANK_REP_REGION"/>
    <property type="match status" value="4"/>
</dbReference>
<evidence type="ECO:0000259" key="3">
    <source>
        <dbReference type="PROSITE" id="PS50017"/>
    </source>
</evidence>
<dbReference type="Gene3D" id="1.10.10.10">
    <property type="entry name" value="Winged helix-like DNA-binding domain superfamily/Winged helix DNA-binding domain"/>
    <property type="match status" value="1"/>
</dbReference>
<evidence type="ECO:0000256" key="2">
    <source>
        <dbReference type="PROSITE-ProRule" id="PRU00023"/>
    </source>
</evidence>
<evidence type="ECO:0000256" key="1">
    <source>
        <dbReference type="ARBA" id="ARBA00022737"/>
    </source>
</evidence>
<name>A0A8B6EC74_MYTGA</name>
<keyword evidence="1" id="KW-0677">Repeat</keyword>
<dbReference type="Proteomes" id="UP000596742">
    <property type="component" value="Unassembled WGS sequence"/>
</dbReference>
<reference evidence="4" key="1">
    <citation type="submission" date="2018-11" db="EMBL/GenBank/DDBJ databases">
        <authorList>
            <person name="Alioto T."/>
            <person name="Alioto T."/>
        </authorList>
    </citation>
    <scope>NUCLEOTIDE SEQUENCE</scope>
</reference>
<feature type="repeat" description="ANK" evidence="2">
    <location>
        <begin position="3"/>
        <end position="35"/>
    </location>
</feature>
<dbReference type="Gene3D" id="1.10.533.10">
    <property type="entry name" value="Death Domain, Fas"/>
    <property type="match status" value="1"/>
</dbReference>
<gene>
    <name evidence="4" type="ORF">MGAL_10B062224</name>
</gene>
<dbReference type="PANTHER" id="PTHR22677">
    <property type="entry name" value="ANKYRIN REPEAT DOMAIN-CONTAINING PROTEIN 60"/>
    <property type="match status" value="1"/>
</dbReference>
<evidence type="ECO:0000313" key="5">
    <source>
        <dbReference type="Proteomes" id="UP000596742"/>
    </source>
</evidence>
<dbReference type="SUPFAM" id="SSF48403">
    <property type="entry name" value="Ankyrin repeat"/>
    <property type="match status" value="1"/>
</dbReference>
<dbReference type="SUPFAM" id="SSF47986">
    <property type="entry name" value="DEATH domain"/>
    <property type="match status" value="1"/>
</dbReference>
<dbReference type="SUPFAM" id="SSF52540">
    <property type="entry name" value="P-loop containing nucleoside triphosphate hydrolases"/>
    <property type="match status" value="1"/>
</dbReference>
<keyword evidence="2" id="KW-0040">ANK repeat</keyword>
<dbReference type="SMART" id="SM00248">
    <property type="entry name" value="ANK"/>
    <property type="match status" value="5"/>
</dbReference>
<dbReference type="PRINTS" id="PR01415">
    <property type="entry name" value="ANKYRIN"/>
</dbReference>
<feature type="repeat" description="ANK" evidence="2">
    <location>
        <begin position="36"/>
        <end position="68"/>
    </location>
</feature>
<organism evidence="4 5">
    <name type="scientific">Mytilus galloprovincialis</name>
    <name type="common">Mediterranean mussel</name>
    <dbReference type="NCBI Taxonomy" id="29158"/>
    <lineage>
        <taxon>Eukaryota</taxon>
        <taxon>Metazoa</taxon>
        <taxon>Spiralia</taxon>
        <taxon>Lophotrochozoa</taxon>
        <taxon>Mollusca</taxon>
        <taxon>Bivalvia</taxon>
        <taxon>Autobranchia</taxon>
        <taxon>Pteriomorphia</taxon>
        <taxon>Mytilida</taxon>
        <taxon>Mytiloidea</taxon>
        <taxon>Mytilidae</taxon>
        <taxon>Mytilinae</taxon>
        <taxon>Mytilus</taxon>
    </lineage>
</organism>
<feature type="domain" description="Death" evidence="3">
    <location>
        <begin position="1043"/>
        <end position="1130"/>
    </location>
</feature>
<comment type="caution">
    <text evidence="4">The sequence shown here is derived from an EMBL/GenBank/DDBJ whole genome shotgun (WGS) entry which is preliminary data.</text>
</comment>
<proteinExistence type="predicted"/>
<dbReference type="InterPro" id="IPR002110">
    <property type="entry name" value="Ankyrin_rpt"/>
</dbReference>
<sequence length="1145" mass="130667">MLMGQTPLIIASITGHLEVVQYLFSHGGNLNRQDKFGCTGLLRASLGGHLSIVQYLISQGADINIKNYKFGANALHEAAYWGHLPVVKCLINNGAAIEERDFDGRTALYRASTMEHKSIMKYLVEEKGADINASAQNKNNETPLHRAALHGHTFAITYLLSKGANSEARTTDNQTPCQVAEGSNLIPDKKKLSLILQIFKDFKGKQAFCKIKKKVLRHQKENVFDNDVTGLLDVEKSEFQQLLSRGHFTSYENRLFLAGPCNVGKTSLASILIDIKIPLVWDSTNGLEIWFGRNGIHIKDKKMIPLHRNRGHHHSDIYEKIICGKPTVTVDMDWTDLETDVIHLPPHNGSALEDMEVNESGPRVVIGHAESEEAIYSRTECKIPISSNTASFLPSKIQEEILEQIRKGEYRMEVAPSDIVDFGGQTAFDMTHQLFIRRRGIVLLMFDGSKDMDTELKEEYSESHVTTKSILQHWVNSILTYCSEPDDGMPQIVFVATHKDKVVNVNQRRADLTKKLNDHFKGHRKKNHLQYDNIFLINATDVNDPEIDKLKDRLVNLAMSQPTWKNDLPMAWVPLLLQLDDMRSKGATIIKTTQIEEINKSNNDLALTESELTAMLEYQHTTGKILYFNDPGLNQFVIIQPTTLVNILRSFITDEKFWPEEHKRILNNLKSSGKLKKSELLKIWSDEKYKKDLPSKDYKDFVMKLLTTLDIIVKPVLDVHEELDFSFFVPCMVTATDPDYFDKNIKNQNEERICLSYNLAVPVVPQSLAFHLIGAAANIWPICEKDGKSLLFFNSAVLYIDKHNELLIRVEGNKIILYLVNKRVIPKDITASIQECLTSALNKIVSFYYKTFESHIEINQDQSNLFTIECGVVCKDKLCMIDTKEANKKIKWNCEFQNNRQHETQLPSSWFFDKRNSDCSETCRELTKGELKKKPTDKQLLHFVQNFGIDDFVIFALRIGVSEGVIQNLKFTYQHEPVHIMFMILHHWKSNAASPTFTDLLQGLITTGIIWQGRHLLCNALRQKTDLFTIRGEQLAELNNVPEQKVLNELSHRIGNYYIELGIELELKVNDIIAISVDNATLSNKMYKRNYDILAKWKQSCRTDATISRLMSALENVGKGGLKYLAQHYLGVKWKDLLKSDQENN</sequence>
<dbReference type="PANTHER" id="PTHR22677:SF4">
    <property type="entry name" value="USHER SYNDROME TYPE-1G PROTEIN-LIKE PROTEIN"/>
    <property type="match status" value="1"/>
</dbReference>
<feature type="repeat" description="ANK" evidence="2">
    <location>
        <begin position="70"/>
        <end position="102"/>
    </location>
</feature>
<dbReference type="Pfam" id="PF12796">
    <property type="entry name" value="Ank_2"/>
    <property type="match status" value="2"/>
</dbReference>
<dbReference type="InterPro" id="IPR036388">
    <property type="entry name" value="WH-like_DNA-bd_sf"/>
</dbReference>
<keyword evidence="5" id="KW-1185">Reference proteome</keyword>
<dbReference type="AlphaFoldDB" id="A0A8B6EC74"/>
<dbReference type="Gene3D" id="1.25.40.20">
    <property type="entry name" value="Ankyrin repeat-containing domain"/>
    <property type="match status" value="1"/>
</dbReference>
<dbReference type="Pfam" id="PF00023">
    <property type="entry name" value="Ank"/>
    <property type="match status" value="1"/>
</dbReference>
<dbReference type="InterPro" id="IPR027417">
    <property type="entry name" value="P-loop_NTPase"/>
</dbReference>